<gene>
    <name evidence="2" type="ORF">COR50_14410</name>
</gene>
<name>A0A291QW51_9BACT</name>
<reference evidence="2 3" key="1">
    <citation type="submission" date="2017-10" db="EMBL/GenBank/DDBJ databases">
        <title>Paenichitinophaga pekingensis gen. nov., sp. nov., isolated from activated sludge.</title>
        <authorList>
            <person name="Jin D."/>
            <person name="Kong X."/>
            <person name="Deng Y."/>
            <person name="Bai Z."/>
        </authorList>
    </citation>
    <scope>NUCLEOTIDE SEQUENCE [LARGE SCALE GENOMIC DNA]</scope>
    <source>
        <strain evidence="2 3">13</strain>
    </source>
</reference>
<dbReference type="KEGG" id="cbae:COR50_14410"/>
<evidence type="ECO:0008006" key="4">
    <source>
        <dbReference type="Google" id="ProtNLM"/>
    </source>
</evidence>
<dbReference type="RefSeq" id="WP_098194633.1">
    <property type="nucleotide sequence ID" value="NZ_CP023777.1"/>
</dbReference>
<evidence type="ECO:0000313" key="2">
    <source>
        <dbReference type="EMBL" id="ATL48259.1"/>
    </source>
</evidence>
<accession>A0A291QW51</accession>
<sequence length="300" mass="32456">MKYLSFIILLTLVNYAYGQDYIENQSSSIQPASFKINSTSYIIGSGNTYLNIGQTGTTTTNAAGFSIDGVNGDFSGLDYLQIYQQKDGNAFIKNNNTAGNLILGTGGGTERMRITLDGSIGIGTANPSSLLHLKKDVIGDTYLRVQNNLDNPAATAGIMFSTLNGNWQLTAKRSTGFSLSAPTMNNVLYVMNNGNIGIGTTAPQSLLSVNGEVTAKKIRVTQNGWADFVFEPGYDLPSLAELASFIKENKHLPGIPSTEEVNEEGVDVSEMNQKLLQKIEELTLYVIQLKEEIEELKAGK</sequence>
<dbReference type="OrthoDB" id="767836at2"/>
<organism evidence="2 3">
    <name type="scientific">Chitinophaga caeni</name>
    <dbReference type="NCBI Taxonomy" id="2029983"/>
    <lineage>
        <taxon>Bacteria</taxon>
        <taxon>Pseudomonadati</taxon>
        <taxon>Bacteroidota</taxon>
        <taxon>Chitinophagia</taxon>
        <taxon>Chitinophagales</taxon>
        <taxon>Chitinophagaceae</taxon>
        <taxon>Chitinophaga</taxon>
    </lineage>
</organism>
<dbReference type="Proteomes" id="UP000220133">
    <property type="component" value="Chromosome"/>
</dbReference>
<protein>
    <recommendedName>
        <fullName evidence="4">Peptidase S74 domain-containing protein</fullName>
    </recommendedName>
</protein>
<keyword evidence="1" id="KW-0175">Coiled coil</keyword>
<keyword evidence="3" id="KW-1185">Reference proteome</keyword>
<proteinExistence type="predicted"/>
<evidence type="ECO:0000256" key="1">
    <source>
        <dbReference type="SAM" id="Coils"/>
    </source>
</evidence>
<dbReference type="AlphaFoldDB" id="A0A291QW51"/>
<feature type="coiled-coil region" evidence="1">
    <location>
        <begin position="272"/>
        <end position="299"/>
    </location>
</feature>
<dbReference type="EMBL" id="CP023777">
    <property type="protein sequence ID" value="ATL48259.1"/>
    <property type="molecule type" value="Genomic_DNA"/>
</dbReference>
<evidence type="ECO:0000313" key="3">
    <source>
        <dbReference type="Proteomes" id="UP000220133"/>
    </source>
</evidence>